<feature type="region of interest" description="Disordered" evidence="1">
    <location>
        <begin position="80"/>
        <end position="104"/>
    </location>
</feature>
<dbReference type="Pfam" id="PF03907">
    <property type="entry name" value="Spo7"/>
    <property type="match status" value="1"/>
</dbReference>
<dbReference type="GO" id="GO:0071595">
    <property type="term" value="C:Nem1-Spo7 phosphatase complex"/>
    <property type="evidence" value="ECO:0000318"/>
    <property type="project" value="GO_Central"/>
</dbReference>
<evidence type="ECO:0000256" key="1">
    <source>
        <dbReference type="SAM" id="MobiDB-lite"/>
    </source>
</evidence>
<dbReference type="FunCoup" id="Q758T6">
    <property type="interactions" value="35"/>
</dbReference>
<feature type="compositionally biased region" description="Low complexity" evidence="1">
    <location>
        <begin position="14"/>
        <end position="26"/>
    </location>
</feature>
<accession>Q758T6</accession>
<keyword evidence="2" id="KW-0472">Membrane</keyword>
<feature type="transmembrane region" description="Helical" evidence="2">
    <location>
        <begin position="166"/>
        <end position="187"/>
    </location>
</feature>
<feature type="compositionally biased region" description="Low complexity" evidence="1">
    <location>
        <begin position="94"/>
        <end position="104"/>
    </location>
</feature>
<gene>
    <name evidence="3" type="ORF">AGOS_AEL334W</name>
</gene>
<dbReference type="GO" id="GO:0019888">
    <property type="term" value="F:protein phosphatase regulator activity"/>
    <property type="evidence" value="ECO:0007669"/>
    <property type="project" value="InterPro"/>
</dbReference>
<dbReference type="RefSeq" id="NP_984526.1">
    <property type="nucleotide sequence ID" value="NM_209879.1"/>
</dbReference>
<organism evidence="3 4">
    <name type="scientific">Eremothecium gossypii (strain ATCC 10895 / CBS 109.51 / FGSC 9923 / NRRL Y-1056)</name>
    <name type="common">Yeast</name>
    <name type="synonym">Ashbya gossypii</name>
    <dbReference type="NCBI Taxonomy" id="284811"/>
    <lineage>
        <taxon>Eukaryota</taxon>
        <taxon>Fungi</taxon>
        <taxon>Dikarya</taxon>
        <taxon>Ascomycota</taxon>
        <taxon>Saccharomycotina</taxon>
        <taxon>Saccharomycetes</taxon>
        <taxon>Saccharomycetales</taxon>
        <taxon>Saccharomycetaceae</taxon>
        <taxon>Eremothecium</taxon>
    </lineage>
</organism>
<dbReference type="HOGENOM" id="CLU_065195_0_0_1"/>
<dbReference type="KEGG" id="ago:AGOS_AEL334W"/>
<sequence>MILPSSRAAVLQTSGSSLPSGDSSPSRGHYRSTSETFKALLDRRLWQDYGCDSTDMSESIWRDDDGAEAEAHLRRVRRTNRAGASVMRRRRSSSKTSSKNLKSTTDISPASKIFRNLLILEDDLRRQAKEQELLKWQFTLFLSTLMGVAGFAFYELYFSQDTVQGLYRVMLQFLFVFIMITVVLFHLSGEYRRTIVIPRKFFTNTNKGIRQFNIKLVKVKSSFGDRATDSARLAARRVAGAQLWLLHLLVPAAHLPRLALYHFWRGVAVRSQARIGAVDVKLVLYPRAFSAEIREGWEIYRDEFWAREGARRRRLVNQLSPKAD</sequence>
<dbReference type="AlphaFoldDB" id="Q758T6"/>
<dbReference type="PANTHER" id="PTHR28249">
    <property type="entry name" value="SPORULATION-SPECIFIC PROTEIN SPO7"/>
    <property type="match status" value="1"/>
</dbReference>
<dbReference type="OrthoDB" id="5599171at2759"/>
<name>Q758T6_EREGS</name>
<feature type="region of interest" description="Disordered" evidence="1">
    <location>
        <begin position="1"/>
        <end position="31"/>
    </location>
</feature>
<dbReference type="InterPro" id="IPR005605">
    <property type="entry name" value="Spo7"/>
</dbReference>
<keyword evidence="4" id="KW-1185">Reference proteome</keyword>
<dbReference type="GeneID" id="4620696"/>
<feature type="transmembrane region" description="Helical" evidence="2">
    <location>
        <begin position="133"/>
        <end position="154"/>
    </location>
</feature>
<reference evidence="4" key="2">
    <citation type="journal article" date="2013" name="G3 (Bethesda)">
        <title>Genomes of Ashbya fungi isolated from insects reveal four mating-type loci, numerous translocations, lack of transposons, and distinct gene duplications.</title>
        <authorList>
            <person name="Dietrich F.S."/>
            <person name="Voegeli S."/>
            <person name="Kuo S."/>
            <person name="Philippsen P."/>
        </authorList>
    </citation>
    <scope>GENOME REANNOTATION</scope>
    <source>
        <strain evidence="4">ATCC 10895 / CBS 109.51 / FGSC 9923 / NRRL Y-1056</strain>
    </source>
</reference>
<dbReference type="PANTHER" id="PTHR28249:SF1">
    <property type="entry name" value="SPORULATION-SPECIFIC PROTEIN SPO7"/>
    <property type="match status" value="1"/>
</dbReference>
<proteinExistence type="predicted"/>
<dbReference type="STRING" id="284811.Q758T6"/>
<dbReference type="InParanoid" id="Q758T6"/>
<protein>
    <submittedName>
        <fullName evidence="3">AEL334Wp</fullName>
    </submittedName>
</protein>
<dbReference type="EMBL" id="AE016818">
    <property type="protein sequence ID" value="AAS52350.1"/>
    <property type="molecule type" value="Genomic_DNA"/>
</dbReference>
<dbReference type="OMA" id="EYKRTIV"/>
<keyword evidence="2" id="KW-0812">Transmembrane</keyword>
<reference evidence="3 4" key="1">
    <citation type="journal article" date="2004" name="Science">
        <title>The Ashbya gossypii genome as a tool for mapping the ancient Saccharomyces cerevisiae genome.</title>
        <authorList>
            <person name="Dietrich F.S."/>
            <person name="Voegeli S."/>
            <person name="Brachat S."/>
            <person name="Lerch A."/>
            <person name="Gates K."/>
            <person name="Steiner S."/>
            <person name="Mohr C."/>
            <person name="Pohlmann R."/>
            <person name="Luedi P."/>
            <person name="Choi S."/>
            <person name="Wing R.A."/>
            <person name="Flavier A."/>
            <person name="Gaffney T.D."/>
            <person name="Philippsen P."/>
        </authorList>
    </citation>
    <scope>NUCLEOTIDE SEQUENCE [LARGE SCALE GENOMIC DNA]</scope>
    <source>
        <strain evidence="4">ATCC 10895 / CBS 109.51 / FGSC 9923 / NRRL Y-1056</strain>
    </source>
</reference>
<dbReference type="Proteomes" id="UP000000591">
    <property type="component" value="Chromosome V"/>
</dbReference>
<evidence type="ECO:0000256" key="2">
    <source>
        <dbReference type="SAM" id="Phobius"/>
    </source>
</evidence>
<keyword evidence="2" id="KW-1133">Transmembrane helix</keyword>
<dbReference type="eggNOG" id="ENOG502QTI4">
    <property type="taxonomic scope" value="Eukaryota"/>
</dbReference>
<evidence type="ECO:0000313" key="3">
    <source>
        <dbReference type="EMBL" id="AAS52350.1"/>
    </source>
</evidence>
<evidence type="ECO:0000313" key="4">
    <source>
        <dbReference type="Proteomes" id="UP000000591"/>
    </source>
</evidence>
<dbReference type="GO" id="GO:0006998">
    <property type="term" value="P:nuclear envelope organization"/>
    <property type="evidence" value="ECO:0000318"/>
    <property type="project" value="GO_Central"/>
</dbReference>